<dbReference type="GO" id="GO:0016020">
    <property type="term" value="C:membrane"/>
    <property type="evidence" value="ECO:0007669"/>
    <property type="project" value="UniProtKB-SubCell"/>
</dbReference>
<evidence type="ECO:0000256" key="12">
    <source>
        <dbReference type="RuleBase" id="RU003750"/>
    </source>
</evidence>
<keyword evidence="5 12" id="KW-0808">Transferase</keyword>
<evidence type="ECO:0000256" key="9">
    <source>
        <dbReference type="ARBA" id="ARBA00023136"/>
    </source>
</evidence>
<dbReference type="PROSITE" id="PS00379">
    <property type="entry name" value="CDP_ALCOHOL_P_TRANSF"/>
    <property type="match status" value="1"/>
</dbReference>
<dbReference type="GO" id="GO:0030145">
    <property type="term" value="F:manganese ion binding"/>
    <property type="evidence" value="ECO:0007669"/>
    <property type="project" value="UniProtKB-ARBA"/>
</dbReference>
<evidence type="ECO:0000256" key="6">
    <source>
        <dbReference type="ARBA" id="ARBA00022692"/>
    </source>
</evidence>
<evidence type="ECO:0000256" key="13">
    <source>
        <dbReference type="SAM" id="Phobius"/>
    </source>
</evidence>
<evidence type="ECO:0000256" key="14">
    <source>
        <dbReference type="SAM" id="SignalP"/>
    </source>
</evidence>
<keyword evidence="9 13" id="KW-0472">Membrane</keyword>
<dbReference type="Pfam" id="PF01066">
    <property type="entry name" value="CDP-OH_P_transf"/>
    <property type="match status" value="1"/>
</dbReference>
<evidence type="ECO:0008006" key="16">
    <source>
        <dbReference type="Google" id="ProtNLM"/>
    </source>
</evidence>
<dbReference type="InterPro" id="IPR004570">
    <property type="entry name" value="Phosphatidylglycerol_P_synth"/>
</dbReference>
<dbReference type="InterPro" id="IPR050324">
    <property type="entry name" value="CDP-alcohol_PTase-I"/>
</dbReference>
<evidence type="ECO:0000256" key="11">
    <source>
        <dbReference type="ARBA" id="ARBA00023264"/>
    </source>
</evidence>
<keyword evidence="7 13" id="KW-1133">Transmembrane helix</keyword>
<dbReference type="PANTHER" id="PTHR14269">
    <property type="entry name" value="CDP-DIACYLGLYCEROL--GLYCEROL-3-PHOSPHATE 3-PHOSPHATIDYLTRANSFERASE-RELATED"/>
    <property type="match status" value="1"/>
</dbReference>
<evidence type="ECO:0000256" key="2">
    <source>
        <dbReference type="ARBA" id="ARBA00004141"/>
    </source>
</evidence>
<dbReference type="GO" id="GO:0008444">
    <property type="term" value="F:CDP-diacylglycerol-glycerol-3-phosphate 3-phosphatidyltransferase activity"/>
    <property type="evidence" value="ECO:0007669"/>
    <property type="project" value="InterPro"/>
</dbReference>
<dbReference type="GO" id="GO:0045995">
    <property type="term" value="P:regulation of embryonic development"/>
    <property type="evidence" value="ECO:0007669"/>
    <property type="project" value="UniProtKB-ARBA"/>
</dbReference>
<proteinExistence type="inferred from homology"/>
<keyword evidence="6 13" id="KW-0812">Transmembrane</keyword>
<evidence type="ECO:0000256" key="8">
    <source>
        <dbReference type="ARBA" id="ARBA00023098"/>
    </source>
</evidence>
<name>A0A7S3VNM4_DUNTE</name>
<keyword evidence="14" id="KW-0732">Signal</keyword>
<keyword evidence="4" id="KW-0444">Lipid biosynthesis</keyword>
<dbReference type="GO" id="GO:0006655">
    <property type="term" value="P:phosphatidylglycerol biosynthetic process"/>
    <property type="evidence" value="ECO:0007669"/>
    <property type="project" value="UniProtKB-ARBA"/>
</dbReference>
<dbReference type="GO" id="GO:0005737">
    <property type="term" value="C:cytoplasm"/>
    <property type="evidence" value="ECO:0007669"/>
    <property type="project" value="UniProtKB-ARBA"/>
</dbReference>
<feature type="chain" id="PRO_5030743722" description="CDP-diacylglycerol--glycerol-3-phosphate 3-phosphatidyltransferase" evidence="14">
    <location>
        <begin position="18"/>
        <end position="343"/>
    </location>
</feature>
<organism evidence="15">
    <name type="scientific">Dunaliella tertiolecta</name>
    <name type="common">Green alga</name>
    <dbReference type="NCBI Taxonomy" id="3047"/>
    <lineage>
        <taxon>Eukaryota</taxon>
        <taxon>Viridiplantae</taxon>
        <taxon>Chlorophyta</taxon>
        <taxon>core chlorophytes</taxon>
        <taxon>Chlorophyceae</taxon>
        <taxon>CS clade</taxon>
        <taxon>Chlamydomonadales</taxon>
        <taxon>Dunaliellaceae</taxon>
        <taxon>Dunaliella</taxon>
    </lineage>
</organism>
<feature type="transmembrane region" description="Helical" evidence="13">
    <location>
        <begin position="319"/>
        <end position="340"/>
    </location>
</feature>
<dbReference type="PANTHER" id="PTHR14269:SF62">
    <property type="entry name" value="CDP-DIACYLGLYCEROL--GLYCEROL-3-PHOSPHATE 3-PHOSPHATIDYLTRANSFERASE 1, CHLOROPLASTIC"/>
    <property type="match status" value="1"/>
</dbReference>
<sequence length="343" mass="37068">MYHLHLVLLKAALLADAFHSVLQGMMLSRAMVLSGAHAFRHIPAWEQRLPSQAKVCPCLARFCAQLRRRPARHACFAHLSNSSLPSNSWHPQHSGQQPKALVPGARGGGRVFRSPWNQKQPLLHRVAVSSNAREGERSGSGGQDENSMVLNLPTILTIGRVAAIPFLVAAWYWPSPWSTPAVTSLFIAASITDWLDGYLARKMNSTSKFGAFLDPVADKLMVSTLLVLMSTQPIPTGPLAGVDWLVPVCTMVIIGREITISALREWAATLGSAARGVVAVNNMGKWKTAAQMTSLTLLLIARDGSSSNLGALASTAGPALLVVSAYLTLSSMVAYLRALWRFM</sequence>
<evidence type="ECO:0000313" key="15">
    <source>
        <dbReference type="EMBL" id="CAE0497248.1"/>
    </source>
</evidence>
<feature type="signal peptide" evidence="14">
    <location>
        <begin position="1"/>
        <end position="17"/>
    </location>
</feature>
<gene>
    <name evidence="15" type="ORF">DTER00134_LOCUS12321</name>
</gene>
<evidence type="ECO:0000256" key="5">
    <source>
        <dbReference type="ARBA" id="ARBA00022679"/>
    </source>
</evidence>
<evidence type="ECO:0000256" key="1">
    <source>
        <dbReference type="ARBA" id="ARBA00001936"/>
    </source>
</evidence>
<dbReference type="InterPro" id="IPR000462">
    <property type="entry name" value="CDP-OH_P_trans"/>
</dbReference>
<keyword evidence="8" id="KW-0443">Lipid metabolism</keyword>
<dbReference type="AlphaFoldDB" id="A0A7S3VNM4"/>
<dbReference type="NCBIfam" id="TIGR00560">
    <property type="entry name" value="pgsA"/>
    <property type="match status" value="1"/>
</dbReference>
<dbReference type="EMBL" id="HBIP01020720">
    <property type="protein sequence ID" value="CAE0497248.1"/>
    <property type="molecule type" value="Transcribed_RNA"/>
</dbReference>
<comment type="similarity">
    <text evidence="3 12">Belongs to the CDP-alcohol phosphatidyltransferase class-I family.</text>
</comment>
<keyword evidence="11" id="KW-1208">Phospholipid metabolism</keyword>
<dbReference type="InterPro" id="IPR048254">
    <property type="entry name" value="CDP_ALCOHOL_P_TRANSF_CS"/>
</dbReference>
<keyword evidence="10" id="KW-0594">Phospholipid biosynthesis</keyword>
<dbReference type="Gene3D" id="1.20.120.1760">
    <property type="match status" value="1"/>
</dbReference>
<evidence type="ECO:0000256" key="4">
    <source>
        <dbReference type="ARBA" id="ARBA00022516"/>
    </source>
</evidence>
<evidence type="ECO:0000256" key="3">
    <source>
        <dbReference type="ARBA" id="ARBA00010441"/>
    </source>
</evidence>
<dbReference type="FunFam" id="1.20.120.1760:FF:000008">
    <property type="entry name" value="CDP-diacylglycerol--glycerol-3-phosphate 3-phosphatidyltransferase 2"/>
    <property type="match status" value="1"/>
</dbReference>
<evidence type="ECO:0000256" key="10">
    <source>
        <dbReference type="ARBA" id="ARBA00023209"/>
    </source>
</evidence>
<comment type="subcellular location">
    <subcellularLocation>
        <location evidence="2">Membrane</location>
        <topology evidence="2">Multi-pass membrane protein</topology>
    </subcellularLocation>
</comment>
<accession>A0A7S3VNM4</accession>
<protein>
    <recommendedName>
        <fullName evidence="16">CDP-diacylglycerol--glycerol-3-phosphate 3-phosphatidyltransferase</fullName>
    </recommendedName>
</protein>
<reference evidence="15" key="1">
    <citation type="submission" date="2021-01" db="EMBL/GenBank/DDBJ databases">
        <authorList>
            <person name="Corre E."/>
            <person name="Pelletier E."/>
            <person name="Niang G."/>
            <person name="Scheremetjew M."/>
            <person name="Finn R."/>
            <person name="Kale V."/>
            <person name="Holt S."/>
            <person name="Cochrane G."/>
            <person name="Meng A."/>
            <person name="Brown T."/>
            <person name="Cohen L."/>
        </authorList>
    </citation>
    <scope>NUCLEOTIDE SEQUENCE</scope>
    <source>
        <strain evidence="15">CCMP1320</strain>
    </source>
</reference>
<evidence type="ECO:0000256" key="7">
    <source>
        <dbReference type="ARBA" id="ARBA00022989"/>
    </source>
</evidence>
<dbReference type="InterPro" id="IPR043130">
    <property type="entry name" value="CDP-OH_PTrfase_TM_dom"/>
</dbReference>
<comment type="cofactor">
    <cofactor evidence="1">
        <name>Mn(2+)</name>
        <dbReference type="ChEBI" id="CHEBI:29035"/>
    </cofactor>
</comment>